<dbReference type="OrthoDB" id="1160026at2"/>
<dbReference type="AlphaFoldDB" id="A0A023C0B3"/>
<keyword evidence="1" id="KW-0732">Signal</keyword>
<dbReference type="RefSeq" id="WP_034238411.1">
    <property type="nucleotide sequence ID" value="NZ_AQRA01000001.1"/>
</dbReference>
<dbReference type="PROSITE" id="PS51257">
    <property type="entry name" value="PROKAR_LIPOPROTEIN"/>
    <property type="match status" value="1"/>
</dbReference>
<sequence length="188" mass="20578">MKKSILKLGLFAFISVTFIACQNDGLDAPEAQEVQNATVQDASQQFVSVKDVSNDPTMPQLVEKLVRQNNQAIAKRVGCTLDSDIGCGSDAAAEIEEYVNLSNCISFSKGTLIIPIQSREFTYNYSYYIDSDGDINMDQYQYQFDSHVADIAQRIAPNKIALVSANASNGCGRGWKVANITYTVILGN</sequence>
<evidence type="ECO:0000256" key="1">
    <source>
        <dbReference type="SAM" id="SignalP"/>
    </source>
</evidence>
<dbReference type="eggNOG" id="ENOG502ZYFZ">
    <property type="taxonomic scope" value="Bacteria"/>
</dbReference>
<accession>A0A023C0B3</accession>
<reference evidence="2 3" key="1">
    <citation type="submission" date="2014-04" db="EMBL/GenBank/DDBJ databases">
        <title>Aquimarina sp. 22II-S11-z7 Genome Sequencing.</title>
        <authorList>
            <person name="Lai Q."/>
        </authorList>
    </citation>
    <scope>NUCLEOTIDE SEQUENCE [LARGE SCALE GENOMIC DNA]</scope>
    <source>
        <strain evidence="2 3">22II-S11-z7</strain>
    </source>
</reference>
<evidence type="ECO:0000313" key="2">
    <source>
        <dbReference type="EMBL" id="EZH75751.1"/>
    </source>
</evidence>
<proteinExistence type="predicted"/>
<dbReference type="Proteomes" id="UP000023541">
    <property type="component" value="Unassembled WGS sequence"/>
</dbReference>
<organism evidence="2 3">
    <name type="scientific">Aquimarina atlantica</name>
    <dbReference type="NCBI Taxonomy" id="1317122"/>
    <lineage>
        <taxon>Bacteria</taxon>
        <taxon>Pseudomonadati</taxon>
        <taxon>Bacteroidota</taxon>
        <taxon>Flavobacteriia</taxon>
        <taxon>Flavobacteriales</taxon>
        <taxon>Flavobacteriaceae</taxon>
        <taxon>Aquimarina</taxon>
    </lineage>
</organism>
<dbReference type="EMBL" id="AQRA01000001">
    <property type="protein sequence ID" value="EZH75751.1"/>
    <property type="molecule type" value="Genomic_DNA"/>
</dbReference>
<comment type="caution">
    <text evidence="2">The sequence shown here is derived from an EMBL/GenBank/DDBJ whole genome shotgun (WGS) entry which is preliminary data.</text>
</comment>
<name>A0A023C0B3_9FLAO</name>
<keyword evidence="3" id="KW-1185">Reference proteome</keyword>
<evidence type="ECO:0000313" key="3">
    <source>
        <dbReference type="Proteomes" id="UP000023541"/>
    </source>
</evidence>
<protein>
    <recommendedName>
        <fullName evidence="4">Lipoprotein</fullName>
    </recommendedName>
</protein>
<feature type="signal peptide" evidence="1">
    <location>
        <begin position="1"/>
        <end position="22"/>
    </location>
</feature>
<evidence type="ECO:0008006" key="4">
    <source>
        <dbReference type="Google" id="ProtNLM"/>
    </source>
</evidence>
<gene>
    <name evidence="2" type="ORF">ATO12_02880</name>
</gene>
<feature type="chain" id="PRO_5001512527" description="Lipoprotein" evidence="1">
    <location>
        <begin position="23"/>
        <end position="188"/>
    </location>
</feature>